<name>A0A7G9SJ41_9SPHN</name>
<sequence length="408" mass="43635">MMALTTLANGLRVASRPMASVETVAVGLYAPTGSRYEPERLNGIAHLFEHMVFKGAGGRSARQISEAIEDVGGDLNASTDRELTAFYASLLAPDLPLGVAILADLIRRPHFDAGHLELEKKVVLQELAEAKDTGSDIIFDHLQDAAFPRQPIGRSVLGSDRSIREVTPDDLDDWRVGQYAPGRLVLVAAGKLEHQQLVDLAEAAFGDMAPGPIPTADAAGFVGGNRYERRRGEQAHIALALAAPEWGSPLAYASQLFADVAGAGASSRLFQQLREEQGLAYSVAAATQNYADSGLMWAYAATHRNDAPWALGEIERVLAEVARDLEPRELERARALAKASMMMSLESCWGQASYLATRLLRDGALVEPSAIVARLDAVTLDEVRSAGARMLSGPRAIACVGTKLALAA</sequence>
<dbReference type="EMBL" id="CP060718">
    <property type="protein sequence ID" value="QNN67866.1"/>
    <property type="molecule type" value="Genomic_DNA"/>
</dbReference>
<evidence type="ECO:0000313" key="6">
    <source>
        <dbReference type="Proteomes" id="UP000515971"/>
    </source>
</evidence>
<dbReference type="KEGG" id="slut:H9L13_02770"/>
<reference evidence="5 6" key="1">
    <citation type="submission" date="2020-08" db="EMBL/GenBank/DDBJ databases">
        <title>Genome sequence of Sphingomonas lutea KCTC 23642T.</title>
        <authorList>
            <person name="Hyun D.-W."/>
            <person name="Bae J.-W."/>
        </authorList>
    </citation>
    <scope>NUCLEOTIDE SEQUENCE [LARGE SCALE GENOMIC DNA]</scope>
    <source>
        <strain evidence="5 6">KCTC 23642</strain>
    </source>
</reference>
<evidence type="ECO:0000313" key="5">
    <source>
        <dbReference type="EMBL" id="QNN67866.1"/>
    </source>
</evidence>
<dbReference type="InterPro" id="IPR011765">
    <property type="entry name" value="Pept_M16_N"/>
</dbReference>
<keyword evidence="2" id="KW-0378">Hydrolase</keyword>
<dbReference type="Pfam" id="PF00675">
    <property type="entry name" value="Peptidase_M16"/>
    <property type="match status" value="1"/>
</dbReference>
<evidence type="ECO:0000259" key="3">
    <source>
        <dbReference type="Pfam" id="PF00675"/>
    </source>
</evidence>
<dbReference type="InterPro" id="IPR007863">
    <property type="entry name" value="Peptidase_M16_C"/>
</dbReference>
<dbReference type="PANTHER" id="PTHR11851">
    <property type="entry name" value="METALLOPROTEASE"/>
    <property type="match status" value="1"/>
</dbReference>
<dbReference type="InterPro" id="IPR011249">
    <property type="entry name" value="Metalloenz_LuxS/M16"/>
</dbReference>
<dbReference type="Pfam" id="PF05193">
    <property type="entry name" value="Peptidase_M16_C"/>
    <property type="match status" value="1"/>
</dbReference>
<keyword evidence="2" id="KW-0482">Metalloprotease</keyword>
<dbReference type="Proteomes" id="UP000515971">
    <property type="component" value="Chromosome"/>
</dbReference>
<evidence type="ECO:0000259" key="4">
    <source>
        <dbReference type="Pfam" id="PF05193"/>
    </source>
</evidence>
<protein>
    <submittedName>
        <fullName evidence="5">Insulinase family protein</fullName>
    </submittedName>
</protein>
<dbReference type="SUPFAM" id="SSF63411">
    <property type="entry name" value="LuxS/MPP-like metallohydrolase"/>
    <property type="match status" value="2"/>
</dbReference>
<dbReference type="AlphaFoldDB" id="A0A7G9SJ41"/>
<comment type="similarity">
    <text evidence="1">Belongs to the peptidase M16 family.</text>
</comment>
<dbReference type="GO" id="GO:0008237">
    <property type="term" value="F:metallopeptidase activity"/>
    <property type="evidence" value="ECO:0007669"/>
    <property type="project" value="UniProtKB-KW"/>
</dbReference>
<proteinExistence type="inferred from homology"/>
<gene>
    <name evidence="5" type="ORF">H9L13_02770</name>
</gene>
<evidence type="ECO:0000256" key="1">
    <source>
        <dbReference type="ARBA" id="ARBA00007261"/>
    </source>
</evidence>
<organism evidence="5 6">
    <name type="scientific">Sphingomonas lutea</name>
    <dbReference type="NCBI Taxonomy" id="1045317"/>
    <lineage>
        <taxon>Bacteria</taxon>
        <taxon>Pseudomonadati</taxon>
        <taxon>Pseudomonadota</taxon>
        <taxon>Alphaproteobacteria</taxon>
        <taxon>Sphingomonadales</taxon>
        <taxon>Sphingomonadaceae</taxon>
        <taxon>Sphingomonas</taxon>
    </lineage>
</organism>
<dbReference type="PANTHER" id="PTHR11851:SF49">
    <property type="entry name" value="MITOCHONDRIAL-PROCESSING PEPTIDASE SUBUNIT ALPHA"/>
    <property type="match status" value="1"/>
</dbReference>
<dbReference type="InterPro" id="IPR050361">
    <property type="entry name" value="MPP/UQCRC_Complex"/>
</dbReference>
<evidence type="ECO:0000256" key="2">
    <source>
        <dbReference type="ARBA" id="ARBA00023049"/>
    </source>
</evidence>
<feature type="domain" description="Peptidase M16 C-terminal" evidence="4">
    <location>
        <begin position="166"/>
        <end position="335"/>
    </location>
</feature>
<keyword evidence="2" id="KW-0645">Protease</keyword>
<dbReference type="GO" id="GO:0046872">
    <property type="term" value="F:metal ion binding"/>
    <property type="evidence" value="ECO:0007669"/>
    <property type="project" value="InterPro"/>
</dbReference>
<feature type="domain" description="Peptidase M16 N-terminal" evidence="3">
    <location>
        <begin position="12"/>
        <end position="158"/>
    </location>
</feature>
<keyword evidence="6" id="KW-1185">Reference proteome</keyword>
<accession>A0A7G9SJ41</accession>
<dbReference type="Gene3D" id="3.30.830.10">
    <property type="entry name" value="Metalloenzyme, LuxS/M16 peptidase-like"/>
    <property type="match status" value="2"/>
</dbReference>
<dbReference type="RefSeq" id="WP_187538833.1">
    <property type="nucleotide sequence ID" value="NZ_BAABJT010000001.1"/>
</dbReference>